<dbReference type="GeneID" id="39735225"/>
<evidence type="ECO:0000313" key="2">
    <source>
        <dbReference type="EMBL" id="CRG99124.1"/>
    </source>
</evidence>
<dbReference type="OrthoDB" id="363639at2759"/>
<evidence type="ECO:0000256" key="1">
    <source>
        <dbReference type="SAM" id="MobiDB-lite"/>
    </source>
</evidence>
<dbReference type="VEuPathDB" id="PlasmoDB:PRELSG_0609900"/>
<accession>A0A1J1H2P4</accession>
<organism evidence="2 3">
    <name type="scientific">Plasmodium relictum</name>
    <dbReference type="NCBI Taxonomy" id="85471"/>
    <lineage>
        <taxon>Eukaryota</taxon>
        <taxon>Sar</taxon>
        <taxon>Alveolata</taxon>
        <taxon>Apicomplexa</taxon>
        <taxon>Aconoidasida</taxon>
        <taxon>Haemosporida</taxon>
        <taxon>Plasmodiidae</taxon>
        <taxon>Plasmodium</taxon>
        <taxon>Plasmodium (Haemamoeba)</taxon>
    </lineage>
</organism>
<dbReference type="RefSeq" id="XP_028532132.1">
    <property type="nucleotide sequence ID" value="XM_028675554.1"/>
</dbReference>
<proteinExistence type="predicted"/>
<evidence type="ECO:0000313" key="3">
    <source>
        <dbReference type="Proteomes" id="UP000220158"/>
    </source>
</evidence>
<feature type="region of interest" description="Disordered" evidence="1">
    <location>
        <begin position="348"/>
        <end position="373"/>
    </location>
</feature>
<dbReference type="OMA" id="HNSYCAY"/>
<dbReference type="Gene3D" id="3.30.2130.30">
    <property type="match status" value="1"/>
</dbReference>
<dbReference type="EMBL" id="LN835301">
    <property type="protein sequence ID" value="CRG99124.1"/>
    <property type="molecule type" value="Genomic_DNA"/>
</dbReference>
<keyword evidence="3" id="KW-1185">Reference proteome</keyword>
<name>A0A1J1H2P4_PLARL</name>
<dbReference type="KEGG" id="prel:PRELSG_0609900"/>
<protein>
    <submittedName>
        <fullName evidence="2">Uncharacterized protein</fullName>
    </submittedName>
</protein>
<sequence length="517" mass="61324">MFLKYDLKKIFIKSKVIKKWRSYCSTSLLNYKQEELHKYSCIVPYKSDDTLTLESIYDKKYNHVFSDNNIEVESNLFYLYKLLINSRTIEQIRLEIHNSYCAYENNFINNIKNINWSTYIPFSSIFVTPQINIRSIKSRLYHTCMLKNIILSVIKRQQQLYIEKNGDQNIFLKKKKIDPSKLEPLKINILFKYNECKININVSNDMNKRIYIAYKNQDSLKSTIVASASFKINFFKYMNSSKKLYIIDPFCGDGTLLLEILSILLCIPNGSPSITYPILTFPLHSPSTFFNVLNEINICPHKDINQVYLLGGDENKDNIYKANQNLKKFLDTMPLSINEEYNDNNHIYNNDKSPPISNDNEENSNNNNKKCDKLNNNEYKSIKKGDNFYSDFNILNTFHLREIFQDQKKINLCNNNFSWKNIKFCSLNFLKLNNIIENCIIITNIVNMEKKKIKKFEKLILRSEILNTYVFAQEKYKEKTQLKFKLILRFVSDGRNIIFLQLFNKTKKKIYDDFEEY</sequence>
<gene>
    <name evidence="2" type="ORF">PRELSG_0609900</name>
</gene>
<dbReference type="AlphaFoldDB" id="A0A1J1H2P4"/>
<reference evidence="2 3" key="1">
    <citation type="submission" date="2015-04" db="EMBL/GenBank/DDBJ databases">
        <authorList>
            <consortium name="Pathogen Informatics"/>
        </authorList>
    </citation>
    <scope>NUCLEOTIDE SEQUENCE [LARGE SCALE GENOMIC DNA]</scope>
    <source>
        <strain evidence="2 3">SGS1</strain>
    </source>
</reference>
<dbReference type="Proteomes" id="UP000220158">
    <property type="component" value="Chromosome 6"/>
</dbReference>